<dbReference type="VEuPathDB" id="FungiDB:VP01_620g3"/>
<evidence type="ECO:0000256" key="4">
    <source>
        <dbReference type="ARBA" id="ARBA00022989"/>
    </source>
</evidence>
<comment type="caution">
    <text evidence="8">The sequence shown here is derived from an EMBL/GenBank/DDBJ whole genome shotgun (WGS) entry which is preliminary data.</text>
</comment>
<comment type="similarity">
    <text evidence="2">Belongs to the UPF0057 (PMP3) family.</text>
</comment>
<dbReference type="OrthoDB" id="2802411at2759"/>
<feature type="signal peptide" evidence="7">
    <location>
        <begin position="1"/>
        <end position="21"/>
    </location>
</feature>
<evidence type="ECO:0000256" key="6">
    <source>
        <dbReference type="SAM" id="MobiDB-lite"/>
    </source>
</evidence>
<dbReference type="EMBL" id="LAVV01011508">
    <property type="protein sequence ID" value="KNZ47698.1"/>
    <property type="molecule type" value="Genomic_DNA"/>
</dbReference>
<feature type="chain" id="PRO_5005567846" evidence="7">
    <location>
        <begin position="22"/>
        <end position="235"/>
    </location>
</feature>
<keyword evidence="9" id="KW-1185">Reference proteome</keyword>
<evidence type="ECO:0000313" key="8">
    <source>
        <dbReference type="EMBL" id="KNZ47698.1"/>
    </source>
</evidence>
<evidence type="ECO:0000256" key="3">
    <source>
        <dbReference type="ARBA" id="ARBA00022692"/>
    </source>
</evidence>
<accession>A0A0L6UGN7</accession>
<dbReference type="GO" id="GO:0016020">
    <property type="term" value="C:membrane"/>
    <property type="evidence" value="ECO:0007669"/>
    <property type="project" value="UniProtKB-SubCell"/>
</dbReference>
<feature type="region of interest" description="Disordered" evidence="6">
    <location>
        <begin position="189"/>
        <end position="225"/>
    </location>
</feature>
<comment type="subcellular location">
    <subcellularLocation>
        <location evidence="1">Membrane</location>
    </subcellularLocation>
</comment>
<proteinExistence type="inferred from homology"/>
<dbReference type="PROSITE" id="PS51257">
    <property type="entry name" value="PROKAR_LIPOPROTEIN"/>
    <property type="match status" value="1"/>
</dbReference>
<reference evidence="8 9" key="1">
    <citation type="submission" date="2015-08" db="EMBL/GenBank/DDBJ databases">
        <title>Next Generation Sequencing and Analysis of the Genome of Puccinia sorghi L Schw, the Causal Agent of Maize Common Rust.</title>
        <authorList>
            <person name="Rochi L."/>
            <person name="Burguener G."/>
            <person name="Darino M."/>
            <person name="Turjanski A."/>
            <person name="Kreff E."/>
            <person name="Dieguez M.J."/>
            <person name="Sacco F."/>
        </authorList>
    </citation>
    <scope>NUCLEOTIDE SEQUENCE [LARGE SCALE GENOMIC DNA]</scope>
    <source>
        <strain evidence="8 9">RO10H11247</strain>
    </source>
</reference>
<evidence type="ECO:0000256" key="5">
    <source>
        <dbReference type="ARBA" id="ARBA00023136"/>
    </source>
</evidence>
<keyword evidence="4" id="KW-1133">Transmembrane helix</keyword>
<dbReference type="Proteomes" id="UP000037035">
    <property type="component" value="Unassembled WGS sequence"/>
</dbReference>
<gene>
    <name evidence="8" type="ORF">VP01_620g3</name>
</gene>
<evidence type="ECO:0000256" key="1">
    <source>
        <dbReference type="ARBA" id="ARBA00004370"/>
    </source>
</evidence>
<dbReference type="InterPro" id="IPR000612">
    <property type="entry name" value="PMP3"/>
</dbReference>
<keyword evidence="5" id="KW-0472">Membrane</keyword>
<name>A0A0L6UGN7_9BASI</name>
<protein>
    <submittedName>
        <fullName evidence="8">Uncharacterized protein</fullName>
    </submittedName>
</protein>
<evidence type="ECO:0000256" key="2">
    <source>
        <dbReference type="ARBA" id="ARBA00009530"/>
    </source>
</evidence>
<organism evidence="8 9">
    <name type="scientific">Puccinia sorghi</name>
    <dbReference type="NCBI Taxonomy" id="27349"/>
    <lineage>
        <taxon>Eukaryota</taxon>
        <taxon>Fungi</taxon>
        <taxon>Dikarya</taxon>
        <taxon>Basidiomycota</taxon>
        <taxon>Pucciniomycotina</taxon>
        <taxon>Pucciniomycetes</taxon>
        <taxon>Pucciniales</taxon>
        <taxon>Pucciniaceae</taxon>
        <taxon>Puccinia</taxon>
    </lineage>
</organism>
<dbReference type="AlphaFoldDB" id="A0A0L6UGN7"/>
<sequence>MVKGSDIILILVAVIFPPAAALFVTGCGCDLLINILLTMSLGISSWSALALSSPSLPPSSSTGKKGYTSTYLLTRSSKPCTRQFLQAICMHSTVRIFMDHLSCAETRKPPWLELTFCIQHHTKKKVIYKRMQAEERYGHEGYKYIGNATYVRDLDVQLIELCLDIHSRAAFWLVIYYIDRSLLATSSQRPTSSHRSYTRAAPRQRTARPSERSSIPSHPSLHRPTPLRAGLILPL</sequence>
<dbReference type="Pfam" id="PF01679">
    <property type="entry name" value="Pmp3"/>
    <property type="match status" value="1"/>
</dbReference>
<keyword evidence="7" id="KW-0732">Signal</keyword>
<keyword evidence="3" id="KW-0812">Transmembrane</keyword>
<evidence type="ECO:0000256" key="7">
    <source>
        <dbReference type="SAM" id="SignalP"/>
    </source>
</evidence>
<evidence type="ECO:0000313" key="9">
    <source>
        <dbReference type="Proteomes" id="UP000037035"/>
    </source>
</evidence>